<reference evidence="1" key="1">
    <citation type="submission" date="2018-02" db="EMBL/GenBank/DDBJ databases">
        <authorList>
            <person name="Kim S.-K."/>
            <person name="Jung H.-I."/>
            <person name="Lee S.-W."/>
        </authorList>
    </citation>
    <scope>NUCLEOTIDE SEQUENCE</scope>
    <source>
        <strain evidence="1">SK3146</strain>
    </source>
</reference>
<reference evidence="1" key="2">
    <citation type="journal article" date="2021" name="J Anim Sci Technol">
        <title>Complete genome sequence of Paenibacillus konkukensis sp. nov. SK3146 as a potential probiotic strain.</title>
        <authorList>
            <person name="Jung H.I."/>
            <person name="Park S."/>
            <person name="Niu K.M."/>
            <person name="Lee S.W."/>
            <person name="Kothari D."/>
            <person name="Yi K.J."/>
            <person name="Kim S.K."/>
        </authorList>
    </citation>
    <scope>NUCLEOTIDE SEQUENCE</scope>
    <source>
        <strain evidence="1">SK3146</strain>
    </source>
</reference>
<name>A0ABY4RXI8_9BACL</name>
<proteinExistence type="predicted"/>
<gene>
    <name evidence="1" type="ORF">SK3146_05853</name>
</gene>
<evidence type="ECO:0000313" key="1">
    <source>
        <dbReference type="EMBL" id="UQZ86560.1"/>
    </source>
</evidence>
<evidence type="ECO:0008006" key="3">
    <source>
        <dbReference type="Google" id="ProtNLM"/>
    </source>
</evidence>
<dbReference type="EMBL" id="CP027059">
    <property type="protein sequence ID" value="UQZ86560.1"/>
    <property type="molecule type" value="Genomic_DNA"/>
</dbReference>
<dbReference type="RefSeq" id="WP_249862085.1">
    <property type="nucleotide sequence ID" value="NZ_CP027059.1"/>
</dbReference>
<sequence>MADIVKFRASVFIGGMAWLPPAHDPASGNRLEFAADIRGFTPHAVNTGRSRVEQEVVVDFAKRRLVSFGATGVTVLKMTGSDGTVTYRQGHASTEGIVMENEVWGGSEVTFTMRASVSNPLRPGAPSPDYALRIKAKEDGTAHISGSHDGFPCYEFYKQVDFGEFQPIYLHHFLDTGDTPAAMAGEMEYHFEKHV</sequence>
<keyword evidence="2" id="KW-1185">Reference proteome</keyword>
<dbReference type="Proteomes" id="UP001057134">
    <property type="component" value="Chromosome"/>
</dbReference>
<organism evidence="1 2">
    <name type="scientific">Paenibacillus konkukensis</name>
    <dbReference type="NCBI Taxonomy" id="2020716"/>
    <lineage>
        <taxon>Bacteria</taxon>
        <taxon>Bacillati</taxon>
        <taxon>Bacillota</taxon>
        <taxon>Bacilli</taxon>
        <taxon>Bacillales</taxon>
        <taxon>Paenibacillaceae</taxon>
        <taxon>Paenibacillus</taxon>
    </lineage>
</organism>
<dbReference type="InterPro" id="IPR021631">
    <property type="entry name" value="DUF3238"/>
</dbReference>
<dbReference type="Pfam" id="PF11579">
    <property type="entry name" value="DUF3238"/>
    <property type="match status" value="1"/>
</dbReference>
<protein>
    <recommendedName>
        <fullName evidence="3">Permease</fullName>
    </recommendedName>
</protein>
<evidence type="ECO:0000313" key="2">
    <source>
        <dbReference type="Proteomes" id="UP001057134"/>
    </source>
</evidence>
<accession>A0ABY4RXI8</accession>